<feature type="compositionally biased region" description="Basic and acidic residues" evidence="3">
    <location>
        <begin position="210"/>
        <end position="228"/>
    </location>
</feature>
<name>R4X7C5_TAPDE</name>
<dbReference type="SMART" id="SM00715">
    <property type="entry name" value="LA"/>
    <property type="match status" value="1"/>
</dbReference>
<protein>
    <submittedName>
        <fullName evidence="5">La domain family</fullName>
    </submittedName>
</protein>
<dbReference type="STRING" id="1097556.R4X7C5"/>
<feature type="compositionally biased region" description="Basic and acidic residues" evidence="3">
    <location>
        <begin position="495"/>
        <end position="507"/>
    </location>
</feature>
<dbReference type="InterPro" id="IPR045180">
    <property type="entry name" value="La_dom_prot"/>
</dbReference>
<feature type="compositionally biased region" description="Polar residues" evidence="3">
    <location>
        <begin position="514"/>
        <end position="530"/>
    </location>
</feature>
<organism evidence="5 6">
    <name type="scientific">Taphrina deformans (strain PYCC 5710 / ATCC 11124 / CBS 356.35 / IMI 108563 / JCM 9778 / NBRC 8474)</name>
    <name type="common">Peach leaf curl fungus</name>
    <name type="synonym">Lalaria deformans</name>
    <dbReference type="NCBI Taxonomy" id="1097556"/>
    <lineage>
        <taxon>Eukaryota</taxon>
        <taxon>Fungi</taxon>
        <taxon>Dikarya</taxon>
        <taxon>Ascomycota</taxon>
        <taxon>Taphrinomycotina</taxon>
        <taxon>Taphrinomycetes</taxon>
        <taxon>Taphrinales</taxon>
        <taxon>Taphrinaceae</taxon>
        <taxon>Taphrina</taxon>
    </lineage>
</organism>
<dbReference type="GO" id="GO:0005829">
    <property type="term" value="C:cytosol"/>
    <property type="evidence" value="ECO:0007669"/>
    <property type="project" value="TreeGrafter"/>
</dbReference>
<feature type="compositionally biased region" description="Polar residues" evidence="3">
    <location>
        <begin position="1"/>
        <end position="49"/>
    </location>
</feature>
<feature type="compositionally biased region" description="Polar residues" evidence="3">
    <location>
        <begin position="289"/>
        <end position="304"/>
    </location>
</feature>
<dbReference type="InterPro" id="IPR036390">
    <property type="entry name" value="WH_DNA-bd_sf"/>
</dbReference>
<evidence type="ECO:0000259" key="4">
    <source>
        <dbReference type="PROSITE" id="PS50961"/>
    </source>
</evidence>
<keyword evidence="1 2" id="KW-0694">RNA-binding</keyword>
<feature type="region of interest" description="Disordered" evidence="3">
    <location>
        <begin position="1"/>
        <end position="360"/>
    </location>
</feature>
<keyword evidence="6" id="KW-1185">Reference proteome</keyword>
<feature type="compositionally biased region" description="Low complexity" evidence="3">
    <location>
        <begin position="310"/>
        <end position="324"/>
    </location>
</feature>
<dbReference type="Proteomes" id="UP000013776">
    <property type="component" value="Unassembled WGS sequence"/>
</dbReference>
<sequence length="578" mass="62008">MSTIDSVSPVVNSAEINDSAATSINGSTATNDTATNTEISSTTDETASPTVAAIPKATSAPPKINPWKARAEQSISAKTQDSQQGSDSPAASSGQVANPNSIRSSDFSISQGNATTKRGHRASRSSVIDDSSLWPTLDKALGENNEATHKKTNGTETTENAAPSAPKVTGKEKWTKYTPTITYTPLPSKASRGGASAGKGTTRTSASQRTSREKTSGDRPEYGMDGKLKSSRSSDTSRPRTTKTRSLSVSNTKSERAPRRESQADRDLETIQAVGRSQSSKRSERGSISAPNGNTPVSDASKSPQVGALSGNVADAGASANGAEARPHRASYDSTFSQRGRGGYRGTRAGYQNNFGSSRYQNQNYPTQSHLQGGRAFSRDQVAYGIDQYQNFVNPAIAPVMIDPIVARHMILNQCEYYFSIENLCKDLFLRKHMDQEGFVNLPILAKFNRVRAITLDYALIRDVCVMSTIIELRASPGAYDKIRRAEGWEHWVLPEDQRDPSTKDVPEAVPEVQATSAEESQGDMSSSIGAPSFVPGQAVADSQQQATSALNENFANLGMGRKLSPDVKEFQSANESK</sequence>
<feature type="domain" description="HTH La-type RNA-binding" evidence="4">
    <location>
        <begin position="401"/>
        <end position="490"/>
    </location>
</feature>
<dbReference type="GO" id="GO:0003723">
    <property type="term" value="F:RNA binding"/>
    <property type="evidence" value="ECO:0007669"/>
    <property type="project" value="UniProtKB-UniRule"/>
</dbReference>
<proteinExistence type="predicted"/>
<dbReference type="SUPFAM" id="SSF46785">
    <property type="entry name" value="Winged helix' DNA-binding domain"/>
    <property type="match status" value="1"/>
</dbReference>
<dbReference type="InterPro" id="IPR006630">
    <property type="entry name" value="La_HTH"/>
</dbReference>
<evidence type="ECO:0000256" key="1">
    <source>
        <dbReference type="ARBA" id="ARBA00022884"/>
    </source>
</evidence>
<gene>
    <name evidence="5" type="ORF">TAPDE_000973</name>
</gene>
<dbReference type="AlphaFoldDB" id="R4X7C5"/>
<reference evidence="5 6" key="1">
    <citation type="journal article" date="2013" name="MBio">
        <title>Genome sequencing of the plant pathogen Taphrina deformans, the causal agent of peach leaf curl.</title>
        <authorList>
            <person name="Cisse O.H."/>
            <person name="Almeida J.M.G.C.F."/>
            <person name="Fonseca A."/>
            <person name="Kumar A.A."/>
            <person name="Salojaervi J."/>
            <person name="Overmyer K."/>
            <person name="Hauser P.M."/>
            <person name="Pagni M."/>
        </authorList>
    </citation>
    <scope>NUCLEOTIDE SEQUENCE [LARGE SCALE GENOMIC DNA]</scope>
    <source>
        <strain evidence="6">PYCC 5710 / ATCC 11124 / CBS 356.35 / IMI 108563 / JCM 9778 / NBRC 8474</strain>
    </source>
</reference>
<evidence type="ECO:0000256" key="3">
    <source>
        <dbReference type="SAM" id="MobiDB-lite"/>
    </source>
</evidence>
<accession>R4X7C5</accession>
<dbReference type="OrthoDB" id="340227at2759"/>
<comment type="caution">
    <text evidence="5">The sequence shown here is derived from an EMBL/GenBank/DDBJ whole genome shotgun (WGS) entry which is preliminary data.</text>
</comment>
<dbReference type="PROSITE" id="PS50961">
    <property type="entry name" value="HTH_LA"/>
    <property type="match status" value="1"/>
</dbReference>
<feature type="compositionally biased region" description="Low complexity" evidence="3">
    <location>
        <begin position="188"/>
        <end position="209"/>
    </location>
</feature>
<evidence type="ECO:0000313" key="6">
    <source>
        <dbReference type="Proteomes" id="UP000013776"/>
    </source>
</evidence>
<dbReference type="VEuPathDB" id="FungiDB:TAPDE_000973"/>
<dbReference type="PANTHER" id="PTHR22792">
    <property type="entry name" value="LUPUS LA PROTEIN-RELATED"/>
    <property type="match status" value="1"/>
</dbReference>
<dbReference type="CDD" id="cd07323">
    <property type="entry name" value="LAM"/>
    <property type="match status" value="1"/>
</dbReference>
<dbReference type="InterPro" id="IPR036388">
    <property type="entry name" value="WH-like_DNA-bd_sf"/>
</dbReference>
<feature type="compositionally biased region" description="Basic and acidic residues" evidence="3">
    <location>
        <begin position="253"/>
        <end position="269"/>
    </location>
</feature>
<evidence type="ECO:0000256" key="2">
    <source>
        <dbReference type="PROSITE-ProRule" id="PRU00332"/>
    </source>
</evidence>
<feature type="compositionally biased region" description="Polar residues" evidence="3">
    <location>
        <begin position="541"/>
        <end position="554"/>
    </location>
</feature>
<dbReference type="GO" id="GO:0045727">
    <property type="term" value="P:positive regulation of translation"/>
    <property type="evidence" value="ECO:0007669"/>
    <property type="project" value="TreeGrafter"/>
</dbReference>
<dbReference type="eggNOG" id="KOG2590">
    <property type="taxonomic scope" value="Eukaryota"/>
</dbReference>
<dbReference type="GO" id="GO:0010494">
    <property type="term" value="C:cytoplasmic stress granule"/>
    <property type="evidence" value="ECO:0007669"/>
    <property type="project" value="TreeGrafter"/>
</dbReference>
<feature type="compositionally biased region" description="Polar residues" evidence="3">
    <location>
        <begin position="73"/>
        <end position="116"/>
    </location>
</feature>
<dbReference type="Pfam" id="PF05383">
    <property type="entry name" value="La"/>
    <property type="match status" value="1"/>
</dbReference>
<dbReference type="Gene3D" id="1.10.10.10">
    <property type="entry name" value="Winged helix-like DNA-binding domain superfamily/Winged helix DNA-binding domain"/>
    <property type="match status" value="1"/>
</dbReference>
<feature type="region of interest" description="Disordered" evidence="3">
    <location>
        <begin position="495"/>
        <end position="554"/>
    </location>
</feature>
<dbReference type="PANTHER" id="PTHR22792:SF132">
    <property type="entry name" value="LA-RELATED PROTEIN 1"/>
    <property type="match status" value="1"/>
</dbReference>
<dbReference type="EMBL" id="CAHR02000031">
    <property type="protein sequence ID" value="CCG81247.1"/>
    <property type="molecule type" value="Genomic_DNA"/>
</dbReference>
<evidence type="ECO:0000313" key="5">
    <source>
        <dbReference type="EMBL" id="CCG81247.1"/>
    </source>
</evidence>